<evidence type="ECO:0000313" key="4">
    <source>
        <dbReference type="Proteomes" id="UP000199686"/>
    </source>
</evidence>
<reference evidence="1 3" key="1">
    <citation type="submission" date="2016-02" db="EMBL/GenBank/DDBJ databases">
        <authorList>
            <person name="Strepis N."/>
        </authorList>
    </citation>
    <scope>NUCLEOTIDE SEQUENCE [LARGE SCALE GENOMIC DNA]</scope>
    <source>
        <strain evidence="1">Trichococcus flocculiformis</strain>
    </source>
</reference>
<evidence type="ECO:0000313" key="2">
    <source>
        <dbReference type="EMBL" id="SFH70810.1"/>
    </source>
</evidence>
<proteinExistence type="predicted"/>
<dbReference type="Proteomes" id="UP000199686">
    <property type="component" value="Unassembled WGS sequence"/>
</dbReference>
<gene>
    <name evidence="2" type="ORF">SAMN04488507_101048</name>
    <name evidence="1" type="ORF">TFLO_421</name>
</gene>
<dbReference type="Proteomes" id="UP000195947">
    <property type="component" value="Unassembled WGS sequence"/>
</dbReference>
<dbReference type="EMBL" id="FOQC01000010">
    <property type="protein sequence ID" value="SFH70810.1"/>
    <property type="molecule type" value="Genomic_DNA"/>
</dbReference>
<accession>A0AB38BH36</accession>
<reference evidence="2 4" key="2">
    <citation type="submission" date="2016-10" db="EMBL/GenBank/DDBJ databases">
        <authorList>
            <person name="Varghese N."/>
            <person name="Submissions S."/>
        </authorList>
    </citation>
    <scope>NUCLEOTIDE SEQUENCE [LARGE SCALE GENOMIC DNA]</scope>
    <source>
        <strain evidence="2 4">DSM 2094</strain>
    </source>
</reference>
<dbReference type="RefSeq" id="WP_086988149.1">
    <property type="nucleotide sequence ID" value="NZ_FJMZ01000003.1"/>
</dbReference>
<dbReference type="EMBL" id="FJMZ01000003">
    <property type="protein sequence ID" value="CZQ83698.1"/>
    <property type="molecule type" value="Genomic_DNA"/>
</dbReference>
<keyword evidence="3" id="KW-1185">Reference proteome</keyword>
<organism evidence="2 4">
    <name type="scientific">Trichococcus flocculiformis</name>
    <dbReference type="NCBI Taxonomy" id="82803"/>
    <lineage>
        <taxon>Bacteria</taxon>
        <taxon>Bacillati</taxon>
        <taxon>Bacillota</taxon>
        <taxon>Bacilli</taxon>
        <taxon>Lactobacillales</taxon>
        <taxon>Carnobacteriaceae</taxon>
        <taxon>Trichococcus</taxon>
    </lineage>
</organism>
<evidence type="ECO:0000313" key="3">
    <source>
        <dbReference type="Proteomes" id="UP000195947"/>
    </source>
</evidence>
<comment type="caution">
    <text evidence="2">The sequence shown here is derived from an EMBL/GenBank/DDBJ whole genome shotgun (WGS) entry which is preliminary data.</text>
</comment>
<dbReference type="AlphaFoldDB" id="A0AB38BH36"/>
<sequence>MRETVTEIEKAVLDAMRMGAKINLLLTSDSLENVDKYLESFEGLKADREYIQDRSSFVYPYVGFSKHYDQIDLIVQATVMLEGGEKND</sequence>
<protein>
    <submittedName>
        <fullName evidence="2">Uncharacterized protein</fullName>
    </submittedName>
</protein>
<name>A0AB38BH36_9LACT</name>
<evidence type="ECO:0000313" key="1">
    <source>
        <dbReference type="EMBL" id="CZQ83698.1"/>
    </source>
</evidence>